<evidence type="ECO:0000313" key="1">
    <source>
        <dbReference type="EMBL" id="GFN81546.1"/>
    </source>
</evidence>
<proteinExistence type="predicted"/>
<dbReference type="Proteomes" id="UP000735302">
    <property type="component" value="Unassembled WGS sequence"/>
</dbReference>
<name>A0AAV3YH51_9GAST</name>
<accession>A0AAV3YH51</accession>
<organism evidence="1 2">
    <name type="scientific">Plakobranchus ocellatus</name>
    <dbReference type="NCBI Taxonomy" id="259542"/>
    <lineage>
        <taxon>Eukaryota</taxon>
        <taxon>Metazoa</taxon>
        <taxon>Spiralia</taxon>
        <taxon>Lophotrochozoa</taxon>
        <taxon>Mollusca</taxon>
        <taxon>Gastropoda</taxon>
        <taxon>Heterobranchia</taxon>
        <taxon>Euthyneura</taxon>
        <taxon>Panpulmonata</taxon>
        <taxon>Sacoglossa</taxon>
        <taxon>Placobranchoidea</taxon>
        <taxon>Plakobranchidae</taxon>
        <taxon>Plakobranchus</taxon>
    </lineage>
</organism>
<sequence length="131" mass="14400">MQGFPGEVGGTEDSETAVISAGTLLSRVRAPPLAPLQVGRPESLRAPYCGHTAVYSGRKPALWLKAPQCHLISSDPKRDNCSHSQLLRSLKTAISLISPLLNVTFYTTFFTQIVICVSYQTARKFENYRAM</sequence>
<protein>
    <submittedName>
        <fullName evidence="1">Uncharacterized protein</fullName>
    </submittedName>
</protein>
<keyword evidence="2" id="KW-1185">Reference proteome</keyword>
<comment type="caution">
    <text evidence="1">The sequence shown here is derived from an EMBL/GenBank/DDBJ whole genome shotgun (WGS) entry which is preliminary data.</text>
</comment>
<dbReference type="EMBL" id="BLXT01000945">
    <property type="protein sequence ID" value="GFN81546.1"/>
    <property type="molecule type" value="Genomic_DNA"/>
</dbReference>
<reference evidence="1 2" key="1">
    <citation type="journal article" date="2021" name="Elife">
        <title>Chloroplast acquisition without the gene transfer in kleptoplastic sea slugs, Plakobranchus ocellatus.</title>
        <authorList>
            <person name="Maeda T."/>
            <person name="Takahashi S."/>
            <person name="Yoshida T."/>
            <person name="Shimamura S."/>
            <person name="Takaki Y."/>
            <person name="Nagai Y."/>
            <person name="Toyoda A."/>
            <person name="Suzuki Y."/>
            <person name="Arimoto A."/>
            <person name="Ishii H."/>
            <person name="Satoh N."/>
            <person name="Nishiyama T."/>
            <person name="Hasebe M."/>
            <person name="Maruyama T."/>
            <person name="Minagawa J."/>
            <person name="Obokata J."/>
            <person name="Shigenobu S."/>
        </authorList>
    </citation>
    <scope>NUCLEOTIDE SEQUENCE [LARGE SCALE GENOMIC DNA]</scope>
</reference>
<gene>
    <name evidence="1" type="ORF">PoB_000805200</name>
</gene>
<dbReference type="AlphaFoldDB" id="A0AAV3YH51"/>
<evidence type="ECO:0000313" key="2">
    <source>
        <dbReference type="Proteomes" id="UP000735302"/>
    </source>
</evidence>